<dbReference type="EMBL" id="UZAL01000408">
    <property type="protein sequence ID" value="VDO70488.1"/>
    <property type="molecule type" value="Genomic_DNA"/>
</dbReference>
<accession>A0A3P8B1J1</accession>
<reference evidence="1 2" key="1">
    <citation type="submission" date="2018-11" db="EMBL/GenBank/DDBJ databases">
        <authorList>
            <consortium name="Pathogen Informatics"/>
        </authorList>
    </citation>
    <scope>NUCLEOTIDE SEQUENCE [LARGE SCALE GENOMIC DNA]</scope>
    <source>
        <strain>Denwood</strain>
        <strain evidence="2">Zambia</strain>
    </source>
</reference>
<name>A0A3P8B1J1_9TREM</name>
<dbReference type="Proteomes" id="UP000269396">
    <property type="component" value="Unassembled WGS sequence"/>
</dbReference>
<keyword evidence="2" id="KW-1185">Reference proteome</keyword>
<evidence type="ECO:0000313" key="1">
    <source>
        <dbReference type="EMBL" id="VDO70488.1"/>
    </source>
</evidence>
<sequence length="50" mass="6087">MNSYHFLLMEELQAISNCQIQLIGRIQRYQLVKIEGCEDYNPLVYCYQQW</sequence>
<protein>
    <submittedName>
        <fullName evidence="1">Uncharacterized protein</fullName>
    </submittedName>
</protein>
<dbReference type="AlphaFoldDB" id="A0A3P8B1J1"/>
<organism evidence="1 2">
    <name type="scientific">Schistosoma mattheei</name>
    <dbReference type="NCBI Taxonomy" id="31246"/>
    <lineage>
        <taxon>Eukaryota</taxon>
        <taxon>Metazoa</taxon>
        <taxon>Spiralia</taxon>
        <taxon>Lophotrochozoa</taxon>
        <taxon>Platyhelminthes</taxon>
        <taxon>Trematoda</taxon>
        <taxon>Digenea</taxon>
        <taxon>Strigeidida</taxon>
        <taxon>Schistosomatoidea</taxon>
        <taxon>Schistosomatidae</taxon>
        <taxon>Schistosoma</taxon>
    </lineage>
</organism>
<gene>
    <name evidence="1" type="ORF">SMTD_LOCUS462</name>
</gene>
<proteinExistence type="predicted"/>
<evidence type="ECO:0000313" key="2">
    <source>
        <dbReference type="Proteomes" id="UP000269396"/>
    </source>
</evidence>